<proteinExistence type="predicted"/>
<dbReference type="PROSITE" id="PS50181">
    <property type="entry name" value="FBOX"/>
    <property type="match status" value="1"/>
</dbReference>
<dbReference type="AlphaFoldDB" id="A0A9P5Z526"/>
<sequence>AIQNIDYTVQQLEVYALGMKRQRNALVSIGRLPPEVLSRVFSFVREHSLKTATNESKLRWLRVTQVSQHWRDVAIASPTLWTQIDNPIILYRSWLEKFLERS</sequence>
<evidence type="ECO:0000313" key="3">
    <source>
        <dbReference type="Proteomes" id="UP000807469"/>
    </source>
</evidence>
<dbReference type="Pfam" id="PF12937">
    <property type="entry name" value="F-box-like"/>
    <property type="match status" value="1"/>
</dbReference>
<dbReference type="SUPFAM" id="SSF81383">
    <property type="entry name" value="F-box domain"/>
    <property type="match status" value="1"/>
</dbReference>
<reference evidence="2" key="1">
    <citation type="submission" date="2020-11" db="EMBL/GenBank/DDBJ databases">
        <authorList>
            <consortium name="DOE Joint Genome Institute"/>
            <person name="Ahrendt S."/>
            <person name="Riley R."/>
            <person name="Andreopoulos W."/>
            <person name="Labutti K."/>
            <person name="Pangilinan J."/>
            <person name="Ruiz-Duenas F.J."/>
            <person name="Barrasa J.M."/>
            <person name="Sanchez-Garcia M."/>
            <person name="Camarero S."/>
            <person name="Miyauchi S."/>
            <person name="Serrano A."/>
            <person name="Linde D."/>
            <person name="Babiker R."/>
            <person name="Drula E."/>
            <person name="Ayuso-Fernandez I."/>
            <person name="Pacheco R."/>
            <person name="Padilla G."/>
            <person name="Ferreira P."/>
            <person name="Barriuso J."/>
            <person name="Kellner H."/>
            <person name="Castanera R."/>
            <person name="Alfaro M."/>
            <person name="Ramirez L."/>
            <person name="Pisabarro A.G."/>
            <person name="Kuo A."/>
            <person name="Tritt A."/>
            <person name="Lipzen A."/>
            <person name="He G."/>
            <person name="Yan M."/>
            <person name="Ng V."/>
            <person name="Cullen D."/>
            <person name="Martin F."/>
            <person name="Rosso M.-N."/>
            <person name="Henrissat B."/>
            <person name="Hibbett D."/>
            <person name="Martinez A.T."/>
            <person name="Grigoriev I.V."/>
        </authorList>
    </citation>
    <scope>NUCLEOTIDE SEQUENCE</scope>
    <source>
        <strain evidence="2">CIRM-BRFM 674</strain>
    </source>
</reference>
<protein>
    <recommendedName>
        <fullName evidence="1">F-box domain-containing protein</fullName>
    </recommendedName>
</protein>
<dbReference type="EMBL" id="MU155188">
    <property type="protein sequence ID" value="KAF9480808.1"/>
    <property type="molecule type" value="Genomic_DNA"/>
</dbReference>
<accession>A0A9P5Z526</accession>
<dbReference type="InterPro" id="IPR036047">
    <property type="entry name" value="F-box-like_dom_sf"/>
</dbReference>
<dbReference type="OrthoDB" id="2884925at2759"/>
<feature type="non-terminal residue" evidence="2">
    <location>
        <position position="102"/>
    </location>
</feature>
<evidence type="ECO:0000313" key="2">
    <source>
        <dbReference type="EMBL" id="KAF9480808.1"/>
    </source>
</evidence>
<gene>
    <name evidence="2" type="ORF">BDN70DRAFT_779421</name>
</gene>
<feature type="non-terminal residue" evidence="2">
    <location>
        <position position="1"/>
    </location>
</feature>
<evidence type="ECO:0000259" key="1">
    <source>
        <dbReference type="PROSITE" id="PS50181"/>
    </source>
</evidence>
<dbReference type="Proteomes" id="UP000807469">
    <property type="component" value="Unassembled WGS sequence"/>
</dbReference>
<keyword evidence="3" id="KW-1185">Reference proteome</keyword>
<name>A0A9P5Z526_9AGAR</name>
<dbReference type="InterPro" id="IPR001810">
    <property type="entry name" value="F-box_dom"/>
</dbReference>
<feature type="domain" description="F-box" evidence="1">
    <location>
        <begin position="26"/>
        <end position="84"/>
    </location>
</feature>
<comment type="caution">
    <text evidence="2">The sequence shown here is derived from an EMBL/GenBank/DDBJ whole genome shotgun (WGS) entry which is preliminary data.</text>
</comment>
<dbReference type="Gene3D" id="1.20.1280.50">
    <property type="match status" value="1"/>
</dbReference>
<organism evidence="2 3">
    <name type="scientific">Pholiota conissans</name>
    <dbReference type="NCBI Taxonomy" id="109636"/>
    <lineage>
        <taxon>Eukaryota</taxon>
        <taxon>Fungi</taxon>
        <taxon>Dikarya</taxon>
        <taxon>Basidiomycota</taxon>
        <taxon>Agaricomycotina</taxon>
        <taxon>Agaricomycetes</taxon>
        <taxon>Agaricomycetidae</taxon>
        <taxon>Agaricales</taxon>
        <taxon>Agaricineae</taxon>
        <taxon>Strophariaceae</taxon>
        <taxon>Pholiota</taxon>
    </lineage>
</organism>